<proteinExistence type="predicted"/>
<dbReference type="RefSeq" id="WP_345127593.1">
    <property type="nucleotide sequence ID" value="NZ_BAABDI010000053.1"/>
</dbReference>
<dbReference type="InterPro" id="IPR000014">
    <property type="entry name" value="PAS"/>
</dbReference>
<accession>A0ABP7R673</accession>
<dbReference type="InterPro" id="IPR050482">
    <property type="entry name" value="Sensor_HK_TwoCompSys"/>
</dbReference>
<keyword evidence="7" id="KW-1185">Reference proteome</keyword>
<evidence type="ECO:0000256" key="2">
    <source>
        <dbReference type="ARBA" id="ARBA00022777"/>
    </source>
</evidence>
<evidence type="ECO:0000259" key="4">
    <source>
        <dbReference type="PROSITE" id="PS50109"/>
    </source>
</evidence>
<feature type="domain" description="Histidine kinase" evidence="4">
    <location>
        <begin position="479"/>
        <end position="666"/>
    </location>
</feature>
<organism evidence="6 7">
    <name type="scientific">Hymenobacter antarcticus</name>
    <dbReference type="NCBI Taxonomy" id="486270"/>
    <lineage>
        <taxon>Bacteria</taxon>
        <taxon>Pseudomonadati</taxon>
        <taxon>Bacteroidota</taxon>
        <taxon>Cytophagia</taxon>
        <taxon>Cytophagales</taxon>
        <taxon>Hymenobacteraceae</taxon>
        <taxon>Hymenobacter</taxon>
    </lineage>
</organism>
<comment type="caution">
    <text evidence="6">The sequence shown here is derived from an EMBL/GenBank/DDBJ whole genome shotgun (WGS) entry which is preliminary data.</text>
</comment>
<evidence type="ECO:0000313" key="6">
    <source>
        <dbReference type="EMBL" id="GAA3992929.1"/>
    </source>
</evidence>
<protein>
    <recommendedName>
        <fullName evidence="8">PAS domain S-box-containing protein</fullName>
    </recommendedName>
</protein>
<dbReference type="InterPro" id="IPR003594">
    <property type="entry name" value="HATPase_dom"/>
</dbReference>
<dbReference type="CDD" id="cd00130">
    <property type="entry name" value="PAS"/>
    <property type="match status" value="2"/>
</dbReference>
<dbReference type="InterPro" id="IPR013656">
    <property type="entry name" value="PAS_4"/>
</dbReference>
<dbReference type="CDD" id="cd16917">
    <property type="entry name" value="HATPase_UhpB-NarQ-NarX-like"/>
    <property type="match status" value="1"/>
</dbReference>
<dbReference type="Gene3D" id="3.30.565.10">
    <property type="entry name" value="Histidine kinase-like ATPase, C-terminal domain"/>
    <property type="match status" value="1"/>
</dbReference>
<dbReference type="NCBIfam" id="TIGR00229">
    <property type="entry name" value="sensory_box"/>
    <property type="match status" value="2"/>
</dbReference>
<dbReference type="EMBL" id="BAABDI010000053">
    <property type="protein sequence ID" value="GAA3992929.1"/>
    <property type="molecule type" value="Genomic_DNA"/>
</dbReference>
<dbReference type="SUPFAM" id="SSF55785">
    <property type="entry name" value="PYP-like sensor domain (PAS domain)"/>
    <property type="match status" value="3"/>
</dbReference>
<dbReference type="SMART" id="SM00387">
    <property type="entry name" value="HATPase_c"/>
    <property type="match status" value="1"/>
</dbReference>
<dbReference type="PANTHER" id="PTHR24421">
    <property type="entry name" value="NITRATE/NITRITE SENSOR PROTEIN NARX-RELATED"/>
    <property type="match status" value="1"/>
</dbReference>
<dbReference type="InterPro" id="IPR035965">
    <property type="entry name" value="PAS-like_dom_sf"/>
</dbReference>
<evidence type="ECO:0008006" key="8">
    <source>
        <dbReference type="Google" id="ProtNLM"/>
    </source>
</evidence>
<keyword evidence="3" id="KW-0902">Two-component regulatory system</keyword>
<dbReference type="SUPFAM" id="SSF55874">
    <property type="entry name" value="ATPase domain of HSP90 chaperone/DNA topoisomerase II/histidine kinase"/>
    <property type="match status" value="1"/>
</dbReference>
<dbReference type="Proteomes" id="UP001501556">
    <property type="component" value="Unassembled WGS sequence"/>
</dbReference>
<dbReference type="Pfam" id="PF08448">
    <property type="entry name" value="PAS_4"/>
    <property type="match status" value="1"/>
</dbReference>
<dbReference type="Pfam" id="PF13426">
    <property type="entry name" value="PAS_9"/>
    <property type="match status" value="1"/>
</dbReference>
<evidence type="ECO:0000256" key="3">
    <source>
        <dbReference type="ARBA" id="ARBA00023012"/>
    </source>
</evidence>
<dbReference type="Pfam" id="PF02518">
    <property type="entry name" value="HATPase_c"/>
    <property type="match status" value="1"/>
</dbReference>
<dbReference type="PROSITE" id="PS50112">
    <property type="entry name" value="PAS"/>
    <property type="match status" value="1"/>
</dbReference>
<dbReference type="PROSITE" id="PS50109">
    <property type="entry name" value="HIS_KIN"/>
    <property type="match status" value="1"/>
</dbReference>
<dbReference type="InterPro" id="IPR005467">
    <property type="entry name" value="His_kinase_dom"/>
</dbReference>
<keyword evidence="2" id="KW-0418">Kinase</keyword>
<keyword evidence="1" id="KW-0808">Transferase</keyword>
<name>A0ABP7R673_9BACT</name>
<sequence length="666" mass="73399">MLPPATPAPGPAGPHETLLQLRARAEQRRQLATQVPAPQAHEESQRLVQELQVHQIELEMQNEELLLAQAAATAAHDQYLDLYDFAPVGHFTLTAAGLIQQLNHCASQQLGTVRPRLVGRHFALFVAPSHRAEFGQFLVRAFGEDHTLSCELTMLGEDGRPFFAQLEALRTPAAPGAAPADQRLRLAVLDITTRREATDALAASETRLRKLFHESSDAVVLLQGHTYVDCNAAALRLMGARHREELVGHAAWACAPELQPDGRPTADLFRASTEQAIRTGSYRCQALMHRRTGEPIWVEVLFTPIELGGPTPVLHLVWRDITAAHTARQELRRSKEFNESLLDNTVNGIIAIDRNQRITAWNAEAARYFGRAAAEVLGRPLAEVLPALHYESTQLMARALAGERVDLLSQSFRDHPGRYDIHIVPLRHTGEPAPIGVLTIVHDVTERDRLAEEAIRQQLRRQQEVLAAILATQETERKRIAEALHNGLGQLLYATKLSLAGRAGAPASVHDSLRLLEEAIRATRTISFELTPGILEDFGLRTALEELVKRLAPARLPVRLHLFGLEQRLAPPIEIAVYRIVQELLNNVMKHAQASEVVVHLVRESHRLEVSVEDDGRGFEPAAQAAQPLAGIGLAGVRNRVALLGGELSVVSRLGRGTIISFGLEV</sequence>
<evidence type="ECO:0000259" key="5">
    <source>
        <dbReference type="PROSITE" id="PS50112"/>
    </source>
</evidence>
<dbReference type="SMART" id="SM00091">
    <property type="entry name" value="PAS"/>
    <property type="match status" value="3"/>
</dbReference>
<dbReference type="Gene3D" id="3.30.450.20">
    <property type="entry name" value="PAS domain"/>
    <property type="match status" value="3"/>
</dbReference>
<dbReference type="InterPro" id="IPR036890">
    <property type="entry name" value="HATPase_C_sf"/>
</dbReference>
<evidence type="ECO:0000256" key="1">
    <source>
        <dbReference type="ARBA" id="ARBA00022679"/>
    </source>
</evidence>
<evidence type="ECO:0000313" key="7">
    <source>
        <dbReference type="Proteomes" id="UP001501556"/>
    </source>
</evidence>
<feature type="domain" description="PAS" evidence="5">
    <location>
        <begin position="334"/>
        <end position="400"/>
    </location>
</feature>
<reference evidence="7" key="1">
    <citation type="journal article" date="2019" name="Int. J. Syst. Evol. Microbiol.">
        <title>The Global Catalogue of Microorganisms (GCM) 10K type strain sequencing project: providing services to taxonomists for standard genome sequencing and annotation.</title>
        <authorList>
            <consortium name="The Broad Institute Genomics Platform"/>
            <consortium name="The Broad Institute Genome Sequencing Center for Infectious Disease"/>
            <person name="Wu L."/>
            <person name="Ma J."/>
        </authorList>
    </citation>
    <scope>NUCLEOTIDE SEQUENCE [LARGE SCALE GENOMIC DNA]</scope>
    <source>
        <strain evidence="7">JCM 17217</strain>
    </source>
</reference>
<gene>
    <name evidence="6" type="ORF">GCM10022407_41570</name>
</gene>